<evidence type="ECO:0000313" key="1">
    <source>
        <dbReference type="EMBL" id="EJF36767.1"/>
    </source>
</evidence>
<reference evidence="1 2" key="1">
    <citation type="submission" date="2012-05" db="EMBL/GenBank/DDBJ databases">
        <authorList>
            <person name="Harkins D.M."/>
            <person name="Madupu R."/>
            <person name="Durkin A.S."/>
            <person name="Torralba M."/>
            <person name="Methe B."/>
            <person name="Sutton G.G."/>
            <person name="Nelson K.E."/>
        </authorList>
    </citation>
    <scope>NUCLEOTIDE SEQUENCE [LARGE SCALE GENOMIC DNA]</scope>
    <source>
        <strain evidence="1 2">F0490</strain>
    </source>
</reference>
<accession>J0MXH8</accession>
<keyword evidence="2" id="KW-1185">Reference proteome</keyword>
<protein>
    <submittedName>
        <fullName evidence="1">Uncharacterized protein</fullName>
    </submittedName>
</protein>
<organism evidence="1 2">
    <name type="scientific">Schaalia georgiae F0490</name>
    <dbReference type="NCBI Taxonomy" id="1125717"/>
    <lineage>
        <taxon>Bacteria</taxon>
        <taxon>Bacillati</taxon>
        <taxon>Actinomycetota</taxon>
        <taxon>Actinomycetes</taxon>
        <taxon>Actinomycetales</taxon>
        <taxon>Actinomycetaceae</taxon>
        <taxon>Schaalia</taxon>
    </lineage>
</organism>
<proteinExistence type="predicted"/>
<dbReference type="EMBL" id="AKFS01000288">
    <property type="protein sequence ID" value="EJF36767.1"/>
    <property type="molecule type" value="Genomic_DNA"/>
</dbReference>
<evidence type="ECO:0000313" key="2">
    <source>
        <dbReference type="Proteomes" id="UP000004578"/>
    </source>
</evidence>
<gene>
    <name evidence="1" type="ORF">HMPREF1317_2332</name>
</gene>
<sequence>MIFVSIYVLVLRSVVWHSGRMDIELFLADLEGRFAEQCRRGIDLLVEDLTDAERAGVTLAARLLAVDGPVTLVLRGGRRLDGIVRDCTRTWALVRGDGGDSLVPLGAVVGAWPLGRVAAGEAGVKRGVGIGHVLREFAARGIPLAIDHDAGAHRGRIVAVYADHVDVEAGEGPVGDSRDWGVGARVSLALSGLRELRVADGQW</sequence>
<dbReference type="Proteomes" id="UP000004578">
    <property type="component" value="Unassembled WGS sequence"/>
</dbReference>
<name>J0MXH8_9ACTO</name>
<dbReference type="PATRIC" id="fig|1125717.3.peg.1779"/>
<comment type="caution">
    <text evidence="1">The sequence shown here is derived from an EMBL/GenBank/DDBJ whole genome shotgun (WGS) entry which is preliminary data.</text>
</comment>
<dbReference type="AlphaFoldDB" id="J0MXH8"/>